<evidence type="ECO:0000313" key="4">
    <source>
        <dbReference type="EMBL" id="GFZ09186.1"/>
    </source>
</evidence>
<evidence type="ECO:0000256" key="2">
    <source>
        <dbReference type="SAM" id="MobiDB-lite"/>
    </source>
</evidence>
<dbReference type="Proteomes" id="UP000585474">
    <property type="component" value="Unassembled WGS sequence"/>
</dbReference>
<dbReference type="Pfam" id="PF03732">
    <property type="entry name" value="Retrotrans_gag"/>
    <property type="match status" value="1"/>
</dbReference>
<accession>A0A7J0GEE8</accession>
<feature type="domain" description="Retrotransposon gag" evidence="3">
    <location>
        <begin position="127"/>
        <end position="206"/>
    </location>
</feature>
<evidence type="ECO:0000256" key="1">
    <source>
        <dbReference type="SAM" id="Coils"/>
    </source>
</evidence>
<dbReference type="EMBL" id="BJWL01000020">
    <property type="protein sequence ID" value="GFZ09186.1"/>
    <property type="molecule type" value="Genomic_DNA"/>
</dbReference>
<gene>
    <name evidence="4" type="ORF">Acr_20g0009940</name>
</gene>
<keyword evidence="5" id="KW-1185">Reference proteome</keyword>
<reference evidence="4 5" key="1">
    <citation type="submission" date="2019-07" db="EMBL/GenBank/DDBJ databases">
        <title>De Novo Assembly of kiwifruit Actinidia rufa.</title>
        <authorList>
            <person name="Sugita-Konishi S."/>
            <person name="Sato K."/>
            <person name="Mori E."/>
            <person name="Abe Y."/>
            <person name="Kisaki G."/>
            <person name="Hamano K."/>
            <person name="Suezawa K."/>
            <person name="Otani M."/>
            <person name="Fukuda T."/>
            <person name="Manabe T."/>
            <person name="Gomi K."/>
            <person name="Tabuchi M."/>
            <person name="Akimitsu K."/>
            <person name="Kataoka I."/>
        </authorList>
    </citation>
    <scope>NUCLEOTIDE SEQUENCE [LARGE SCALE GENOMIC DNA]</scope>
    <source>
        <strain evidence="5">cv. Fuchu</strain>
    </source>
</reference>
<protein>
    <recommendedName>
        <fullName evidence="3">Retrotransposon gag domain-containing protein</fullName>
    </recommendedName>
</protein>
<name>A0A7J0GEE8_9ERIC</name>
<sequence length="367" mass="41016">MAATSDITIGVEQSEKERNPAGGKGRRDKSRDIMTTFEARLDKVERAMEDGQEKFEELGQSIAGLEGEGAELLGEMQVTLNLVVDDLRKYIDSKYDLVHAEIAAIREEMKELKGDVSLCKAAVAQGTFSSIVAPKIDVLGQKDDFKREIKKQFYHENSEHEARAKLRRLAHKNTIREYVKEFSELMLEIPDLSDKEALFTFVDGLQSWAKIEVQRRRPQDLASAISVAESLIEFKKSDSSKARGHKFYQGKGGGETSSQAKDAGNKPPTYNKGKPSYDKMGGDKTKLRRFLYDGPHLAQDCPKRSKLLALIQDEDESQSEETSMGSLQFLNTIKVKETPKSKGGKGLMYVDVHLNGIPTKAMLDTSF</sequence>
<comment type="caution">
    <text evidence="4">The sequence shown here is derived from an EMBL/GenBank/DDBJ whole genome shotgun (WGS) entry which is preliminary data.</text>
</comment>
<evidence type="ECO:0000259" key="3">
    <source>
        <dbReference type="Pfam" id="PF03732"/>
    </source>
</evidence>
<dbReference type="InterPro" id="IPR005162">
    <property type="entry name" value="Retrotrans_gag_dom"/>
</dbReference>
<feature type="coiled-coil region" evidence="1">
    <location>
        <begin position="34"/>
        <end position="61"/>
    </location>
</feature>
<dbReference type="AlphaFoldDB" id="A0A7J0GEE8"/>
<feature type="region of interest" description="Disordered" evidence="2">
    <location>
        <begin position="243"/>
        <end position="281"/>
    </location>
</feature>
<keyword evidence="1" id="KW-0175">Coiled coil</keyword>
<organism evidence="4 5">
    <name type="scientific">Actinidia rufa</name>
    <dbReference type="NCBI Taxonomy" id="165716"/>
    <lineage>
        <taxon>Eukaryota</taxon>
        <taxon>Viridiplantae</taxon>
        <taxon>Streptophyta</taxon>
        <taxon>Embryophyta</taxon>
        <taxon>Tracheophyta</taxon>
        <taxon>Spermatophyta</taxon>
        <taxon>Magnoliopsida</taxon>
        <taxon>eudicotyledons</taxon>
        <taxon>Gunneridae</taxon>
        <taxon>Pentapetalae</taxon>
        <taxon>asterids</taxon>
        <taxon>Ericales</taxon>
        <taxon>Actinidiaceae</taxon>
        <taxon>Actinidia</taxon>
    </lineage>
</organism>
<feature type="region of interest" description="Disordered" evidence="2">
    <location>
        <begin position="1"/>
        <end position="32"/>
    </location>
</feature>
<evidence type="ECO:0000313" key="5">
    <source>
        <dbReference type="Proteomes" id="UP000585474"/>
    </source>
</evidence>
<dbReference type="OrthoDB" id="1939491at2759"/>
<proteinExistence type="predicted"/>